<reference evidence="10 11" key="1">
    <citation type="submission" date="2019-03" db="EMBL/GenBank/DDBJ databases">
        <title>Genomic Encyclopedia of Type Strains, Phase IV (KMG-IV): sequencing the most valuable type-strain genomes for metagenomic binning, comparative biology and taxonomic classification.</title>
        <authorList>
            <person name="Goeker M."/>
        </authorList>
    </citation>
    <scope>NUCLEOTIDE SEQUENCE [LARGE SCALE GENOMIC DNA]</scope>
    <source>
        <strain evidence="10 11">DSM 17974</strain>
    </source>
</reference>
<name>A0A4R8LTI7_9BACL</name>
<dbReference type="RefSeq" id="WP_134158783.1">
    <property type="nucleotide sequence ID" value="NZ_SORF01000003.1"/>
</dbReference>
<keyword evidence="9" id="KW-0482">Metalloprotease</keyword>
<comment type="cofactor">
    <cofactor evidence="1">
        <name>Co(2+)</name>
        <dbReference type="ChEBI" id="CHEBI:48828"/>
    </cofactor>
</comment>
<dbReference type="OrthoDB" id="9803993at2"/>
<accession>A0A4R8LTI7</accession>
<evidence type="ECO:0000313" key="11">
    <source>
        <dbReference type="Proteomes" id="UP000294581"/>
    </source>
</evidence>
<evidence type="ECO:0000256" key="7">
    <source>
        <dbReference type="ARBA" id="ARBA00022723"/>
    </source>
</evidence>
<evidence type="ECO:0000256" key="4">
    <source>
        <dbReference type="ARBA" id="ARBA00008236"/>
    </source>
</evidence>
<dbReference type="InterPro" id="IPR035097">
    <property type="entry name" value="M29_N-terminal"/>
</dbReference>
<sequence>MKDFTTCLKDYARIGIRLGVNLQPDQSLVIDAPIDAAEFAHLLVEEAYGAGAKSVQIMWSDPEYERLQLLYESPQTFTKYHAWKQQAYAEMVENKAAFFTVLAPRPGLFEDVPAEGIHAMQTAALSALRHVRESKMRGQVSWSGLAIPTVAWANQVFPDEEPDKRITRLWEALFHMTRVDQAHPEHAWRQHLHDLRRRCALMNNAQYHALRYIAPGTDLTVQLPRRHRWSGGGRFTQDGIFIVPNLPTEEIFTAPLRTGVHGTVTSTRPLLYAERVIDEFTLTFEQGRVIECRAGRGLDMLKALLATDEGAAFLGEVALVPHGSPVSQQGVTFYHPLFDENASCHLALGSAYPTSIEGGQSLPKERLVEQGINASMIHVDFMMGSKELNVFALTGSDEWVCLLEHGEWVDSAPPVSHS</sequence>
<dbReference type="InterPro" id="IPR000787">
    <property type="entry name" value="Peptidase_M29"/>
</dbReference>
<dbReference type="GO" id="GO:0008237">
    <property type="term" value="F:metallopeptidase activity"/>
    <property type="evidence" value="ECO:0007669"/>
    <property type="project" value="UniProtKB-KW"/>
</dbReference>
<protein>
    <submittedName>
        <fullName evidence="10">Aminopeptidase II</fullName>
    </submittedName>
</protein>
<dbReference type="PANTHER" id="PTHR34448">
    <property type="entry name" value="AMINOPEPTIDASE"/>
    <property type="match status" value="1"/>
</dbReference>
<dbReference type="SUPFAM" id="SSF144052">
    <property type="entry name" value="Thermophilic metalloprotease-like"/>
    <property type="match status" value="1"/>
</dbReference>
<dbReference type="Gene3D" id="3.40.1830.10">
    <property type="entry name" value="Thermophilic metalloprotease (M29)"/>
    <property type="match status" value="1"/>
</dbReference>
<organism evidence="10 11">
    <name type="scientific">Alicyclobacillus sacchari</name>
    <dbReference type="NCBI Taxonomy" id="392010"/>
    <lineage>
        <taxon>Bacteria</taxon>
        <taxon>Bacillati</taxon>
        <taxon>Bacillota</taxon>
        <taxon>Bacilli</taxon>
        <taxon>Bacillales</taxon>
        <taxon>Alicyclobacillaceae</taxon>
        <taxon>Alicyclobacillus</taxon>
    </lineage>
</organism>
<dbReference type="PRINTS" id="PR00919">
    <property type="entry name" value="THERMOPTASE"/>
</dbReference>
<dbReference type="Pfam" id="PF02073">
    <property type="entry name" value="Peptidase_M29"/>
    <property type="match status" value="1"/>
</dbReference>
<proteinExistence type="inferred from homology"/>
<comment type="cofactor">
    <cofactor evidence="2">
        <name>Mg(2+)</name>
        <dbReference type="ChEBI" id="CHEBI:18420"/>
    </cofactor>
</comment>
<dbReference type="InterPro" id="IPR052170">
    <property type="entry name" value="M29_Exopeptidase"/>
</dbReference>
<keyword evidence="7" id="KW-0479">Metal-binding</keyword>
<evidence type="ECO:0000256" key="5">
    <source>
        <dbReference type="ARBA" id="ARBA00022438"/>
    </source>
</evidence>
<dbReference type="AlphaFoldDB" id="A0A4R8LTI7"/>
<evidence type="ECO:0000256" key="8">
    <source>
        <dbReference type="ARBA" id="ARBA00022801"/>
    </source>
</evidence>
<evidence type="ECO:0000256" key="9">
    <source>
        <dbReference type="ARBA" id="ARBA00023049"/>
    </source>
</evidence>
<evidence type="ECO:0000256" key="6">
    <source>
        <dbReference type="ARBA" id="ARBA00022670"/>
    </source>
</evidence>
<dbReference type="PANTHER" id="PTHR34448:SF3">
    <property type="entry name" value="AMINOPEPTIDASE AMPS"/>
    <property type="match status" value="1"/>
</dbReference>
<evidence type="ECO:0000256" key="1">
    <source>
        <dbReference type="ARBA" id="ARBA00001941"/>
    </source>
</evidence>
<dbReference type="GO" id="GO:0046872">
    <property type="term" value="F:metal ion binding"/>
    <property type="evidence" value="ECO:0007669"/>
    <property type="project" value="UniProtKB-KW"/>
</dbReference>
<dbReference type="GO" id="GO:0004177">
    <property type="term" value="F:aminopeptidase activity"/>
    <property type="evidence" value="ECO:0007669"/>
    <property type="project" value="UniProtKB-KW"/>
</dbReference>
<evidence type="ECO:0000256" key="2">
    <source>
        <dbReference type="ARBA" id="ARBA00001946"/>
    </source>
</evidence>
<dbReference type="Proteomes" id="UP000294581">
    <property type="component" value="Unassembled WGS sequence"/>
</dbReference>
<comment type="caution">
    <text evidence="10">The sequence shown here is derived from an EMBL/GenBank/DDBJ whole genome shotgun (WGS) entry which is preliminary data.</text>
</comment>
<keyword evidence="6" id="KW-0645">Protease</keyword>
<keyword evidence="5 10" id="KW-0031">Aminopeptidase</keyword>
<keyword evidence="11" id="KW-1185">Reference proteome</keyword>
<dbReference type="EMBL" id="SORF01000003">
    <property type="protein sequence ID" value="TDY50047.1"/>
    <property type="molecule type" value="Genomic_DNA"/>
</dbReference>
<evidence type="ECO:0000256" key="3">
    <source>
        <dbReference type="ARBA" id="ARBA00001947"/>
    </source>
</evidence>
<dbReference type="GO" id="GO:0006508">
    <property type="term" value="P:proteolysis"/>
    <property type="evidence" value="ECO:0007669"/>
    <property type="project" value="UniProtKB-KW"/>
</dbReference>
<comment type="cofactor">
    <cofactor evidence="3">
        <name>Zn(2+)</name>
        <dbReference type="ChEBI" id="CHEBI:29105"/>
    </cofactor>
</comment>
<comment type="similarity">
    <text evidence="4">Belongs to the peptidase M29 family.</text>
</comment>
<evidence type="ECO:0000313" key="10">
    <source>
        <dbReference type="EMBL" id="TDY50047.1"/>
    </source>
</evidence>
<gene>
    <name evidence="10" type="ORF">C7445_10391</name>
</gene>
<keyword evidence="8" id="KW-0378">Hydrolase</keyword>